<dbReference type="AlphaFoldDB" id="A0A3E0EI19"/>
<evidence type="ECO:0000256" key="9">
    <source>
        <dbReference type="ARBA" id="ARBA00034808"/>
    </source>
</evidence>
<keyword evidence="3 12" id="KW-0378">Hydrolase</keyword>
<dbReference type="CDD" id="cd17932">
    <property type="entry name" value="DEXQc_UvrD"/>
    <property type="match status" value="1"/>
</dbReference>
<evidence type="ECO:0000313" key="16">
    <source>
        <dbReference type="Proteomes" id="UP000257136"/>
    </source>
</evidence>
<keyword evidence="5 12" id="KW-0067">ATP-binding</keyword>
<dbReference type="EC" id="5.6.2.4" evidence="9"/>
<keyword evidence="4 12" id="KW-0347">Helicase</keyword>
<organism evidence="15 16">
    <name type="scientific">Flavobacterium aquicola</name>
    <dbReference type="NCBI Taxonomy" id="1682742"/>
    <lineage>
        <taxon>Bacteria</taxon>
        <taxon>Pseudomonadati</taxon>
        <taxon>Bacteroidota</taxon>
        <taxon>Flavobacteriia</taxon>
        <taxon>Flavobacteriales</taxon>
        <taxon>Flavobacteriaceae</taxon>
        <taxon>Flavobacterium</taxon>
    </lineage>
</organism>
<dbReference type="GO" id="GO:0003677">
    <property type="term" value="F:DNA binding"/>
    <property type="evidence" value="ECO:0007669"/>
    <property type="project" value="UniProtKB-KW"/>
</dbReference>
<dbReference type="InterPro" id="IPR014017">
    <property type="entry name" value="DNA_helicase_UvrD-like_C"/>
</dbReference>
<protein>
    <recommendedName>
        <fullName evidence="9">DNA 3'-5' helicase</fullName>
        <ecNumber evidence="9">5.6.2.4</ecNumber>
    </recommendedName>
    <alternativeName>
        <fullName evidence="10">DNA 3'-5' helicase II</fullName>
    </alternativeName>
</protein>
<dbReference type="GO" id="GO:0000725">
    <property type="term" value="P:recombinational repair"/>
    <property type="evidence" value="ECO:0007669"/>
    <property type="project" value="TreeGrafter"/>
</dbReference>
<evidence type="ECO:0000256" key="8">
    <source>
        <dbReference type="ARBA" id="ARBA00034617"/>
    </source>
</evidence>
<dbReference type="Gene3D" id="1.10.10.160">
    <property type="match status" value="1"/>
</dbReference>
<evidence type="ECO:0000313" key="15">
    <source>
        <dbReference type="EMBL" id="REG97902.1"/>
    </source>
</evidence>
<evidence type="ECO:0000259" key="13">
    <source>
        <dbReference type="PROSITE" id="PS51198"/>
    </source>
</evidence>
<keyword evidence="2 12" id="KW-0547">Nucleotide-binding</keyword>
<gene>
    <name evidence="15" type="ORF">C8P67_10865</name>
</gene>
<comment type="similarity">
    <text evidence="1">Belongs to the helicase family. UvrD subfamily.</text>
</comment>
<dbReference type="Pfam" id="PF21196">
    <property type="entry name" value="PcrA_UvrD_tudor"/>
    <property type="match status" value="1"/>
</dbReference>
<evidence type="ECO:0000256" key="10">
    <source>
        <dbReference type="ARBA" id="ARBA00034923"/>
    </source>
</evidence>
<dbReference type="PANTHER" id="PTHR11070:SF2">
    <property type="entry name" value="ATP-DEPENDENT DNA HELICASE SRS2"/>
    <property type="match status" value="1"/>
</dbReference>
<evidence type="ECO:0000256" key="11">
    <source>
        <dbReference type="ARBA" id="ARBA00048988"/>
    </source>
</evidence>
<sequence>MEASYRSNTDSPTAIEKGANKDIPKISPFFYCGHALKNFRMKIADFSQQNYIKTRLFALKFLILRQTLHFFMQKYIEQLNEAQREPVLQKDGPMIIIAGAGSGKTRVLTIRIAYLMHQGIDPFNILSLTFTNKAAREMKKRISDIVGSSEAKNLWMGTFHSVFARILRAEAEHLGYPSNFTIYDSQDSLRAISGIIKEMQLDRDIYKPKQVLGRISNFKNSLITVKAYYNDPDLQEADAMSKKPRMGEIYQNYVDRCFKSGAMDFDDLLLKTNELLTRFPEVLAKYQNRFRYLLVDEYQDTNHSQYLIVRALSDKFQNICVVGDDAQSIYAFRGANINNILNFQKDYEGVKTFRLEQNYRSTKNIVEAANTIIDKNKVKLDKVVWTANDFGPKIKVHRSITDNEEGRFVAATIWEQKMNHQLNNGAFAILYRTNAQSKAMEDALRKRDIPYRIYGGLSFYQRKEVKDALCYLRLVINPKDEEALVRVINYPARGIGNTTIEKLTIAANHYKRSIFEVMQNIERIDLKLNSGTKQKLLDFVTMIQSFQVINENQDAFYVVEHVAKKTGLIQELKKDATPEGMARIENIEQLLNGVKDFIEGQKEVDGAVGSLSEFMEDVALATDLDKDTSDEDRVALMTIHLAKGLEFPHVFVVGMEEDLFPSAMSMSTRSELEEERRLFYVALTRAEHQAYLTYSQSRYRWGKLTDSEPSRFIEEIDSQFLEYLTPAESNYRYKSSIDSDIFGDVDKSKLRLAKPIGSTPPKHVTDNQPKPDANVRKLKPVSGGNPSGGTANLFDNKLAAGNMVMHERFGKGQVINLEGVGPDKKAEIKFEVGGLKKLLLRFAKLDIIG</sequence>
<name>A0A3E0EI19_9FLAO</name>
<keyword evidence="7" id="KW-0413">Isomerase</keyword>
<dbReference type="GO" id="GO:0016887">
    <property type="term" value="F:ATP hydrolysis activity"/>
    <property type="evidence" value="ECO:0007669"/>
    <property type="project" value="RHEA"/>
</dbReference>
<evidence type="ECO:0000256" key="6">
    <source>
        <dbReference type="ARBA" id="ARBA00023125"/>
    </source>
</evidence>
<reference evidence="15 16" key="1">
    <citation type="submission" date="2018-08" db="EMBL/GenBank/DDBJ databases">
        <title>Genomic Encyclopedia of Archaeal and Bacterial Type Strains, Phase II (KMG-II): from individual species to whole genera.</title>
        <authorList>
            <person name="Goeker M."/>
        </authorList>
    </citation>
    <scope>NUCLEOTIDE SEQUENCE [LARGE SCALE GENOMIC DNA]</scope>
    <source>
        <strain evidence="15 16">DSM 100880</strain>
    </source>
</reference>
<evidence type="ECO:0000256" key="2">
    <source>
        <dbReference type="ARBA" id="ARBA00022741"/>
    </source>
</evidence>
<feature type="binding site" evidence="12">
    <location>
        <begin position="98"/>
        <end position="105"/>
    </location>
    <ligand>
        <name>ATP</name>
        <dbReference type="ChEBI" id="CHEBI:30616"/>
    </ligand>
</feature>
<proteinExistence type="inferred from homology"/>
<dbReference type="GO" id="GO:0033202">
    <property type="term" value="C:DNA helicase complex"/>
    <property type="evidence" value="ECO:0007669"/>
    <property type="project" value="TreeGrafter"/>
</dbReference>
<evidence type="ECO:0000256" key="1">
    <source>
        <dbReference type="ARBA" id="ARBA00009922"/>
    </source>
</evidence>
<comment type="catalytic activity">
    <reaction evidence="11">
        <text>ATP + H2O = ADP + phosphate + H(+)</text>
        <dbReference type="Rhea" id="RHEA:13065"/>
        <dbReference type="ChEBI" id="CHEBI:15377"/>
        <dbReference type="ChEBI" id="CHEBI:15378"/>
        <dbReference type="ChEBI" id="CHEBI:30616"/>
        <dbReference type="ChEBI" id="CHEBI:43474"/>
        <dbReference type="ChEBI" id="CHEBI:456216"/>
        <dbReference type="EC" id="5.6.2.4"/>
    </reaction>
</comment>
<evidence type="ECO:0000256" key="4">
    <source>
        <dbReference type="ARBA" id="ARBA00022806"/>
    </source>
</evidence>
<dbReference type="InterPro" id="IPR014016">
    <property type="entry name" value="UvrD-like_ATP-bd"/>
</dbReference>
<dbReference type="Gene3D" id="1.10.486.10">
    <property type="entry name" value="PCRA, domain 4"/>
    <property type="match status" value="1"/>
</dbReference>
<feature type="domain" description="UvrD-like helicase C-terminal" evidence="14">
    <location>
        <begin position="363"/>
        <end position="644"/>
    </location>
</feature>
<dbReference type="GO" id="GO:0005524">
    <property type="term" value="F:ATP binding"/>
    <property type="evidence" value="ECO:0007669"/>
    <property type="project" value="UniProtKB-UniRule"/>
</dbReference>
<feature type="domain" description="UvrD-like helicase ATP-binding" evidence="13">
    <location>
        <begin position="77"/>
        <end position="362"/>
    </location>
</feature>
<evidence type="ECO:0000256" key="3">
    <source>
        <dbReference type="ARBA" id="ARBA00022801"/>
    </source>
</evidence>
<dbReference type="Gene3D" id="3.40.50.300">
    <property type="entry name" value="P-loop containing nucleotide triphosphate hydrolases"/>
    <property type="match status" value="2"/>
</dbReference>
<dbReference type="FunFam" id="1.10.486.10:FF:000003">
    <property type="entry name" value="ATP-dependent DNA helicase"/>
    <property type="match status" value="1"/>
</dbReference>
<dbReference type="InterPro" id="IPR013986">
    <property type="entry name" value="DExx_box_DNA_helicase_dom_sf"/>
</dbReference>
<dbReference type="Proteomes" id="UP000257136">
    <property type="component" value="Unassembled WGS sequence"/>
</dbReference>
<dbReference type="InterPro" id="IPR027417">
    <property type="entry name" value="P-loop_NTPase"/>
</dbReference>
<dbReference type="EMBL" id="QUNI01000008">
    <property type="protein sequence ID" value="REG97902.1"/>
    <property type="molecule type" value="Genomic_DNA"/>
</dbReference>
<dbReference type="InterPro" id="IPR000212">
    <property type="entry name" value="DNA_helicase_UvrD/REP"/>
</dbReference>
<dbReference type="GO" id="GO:0005829">
    <property type="term" value="C:cytosol"/>
    <property type="evidence" value="ECO:0007669"/>
    <property type="project" value="TreeGrafter"/>
</dbReference>
<evidence type="ECO:0000256" key="7">
    <source>
        <dbReference type="ARBA" id="ARBA00023235"/>
    </source>
</evidence>
<keyword evidence="6" id="KW-0238">DNA-binding</keyword>
<comment type="catalytic activity">
    <reaction evidence="8">
        <text>Couples ATP hydrolysis with the unwinding of duplex DNA by translocating in the 3'-5' direction.</text>
        <dbReference type="EC" id="5.6.2.4"/>
    </reaction>
</comment>
<dbReference type="SUPFAM" id="SSF52540">
    <property type="entry name" value="P-loop containing nucleoside triphosphate hydrolases"/>
    <property type="match status" value="1"/>
</dbReference>
<comment type="caution">
    <text evidence="15">The sequence shown here is derived from an EMBL/GenBank/DDBJ whole genome shotgun (WGS) entry which is preliminary data.</text>
</comment>
<keyword evidence="16" id="KW-1185">Reference proteome</keyword>
<evidence type="ECO:0000256" key="5">
    <source>
        <dbReference type="ARBA" id="ARBA00022840"/>
    </source>
</evidence>
<dbReference type="PROSITE" id="PS51217">
    <property type="entry name" value="UVRD_HELICASE_CTER"/>
    <property type="match status" value="1"/>
</dbReference>
<dbReference type="PANTHER" id="PTHR11070">
    <property type="entry name" value="UVRD / RECB / PCRA DNA HELICASE FAMILY MEMBER"/>
    <property type="match status" value="1"/>
</dbReference>
<dbReference type="GO" id="GO:0043138">
    <property type="term" value="F:3'-5' DNA helicase activity"/>
    <property type="evidence" value="ECO:0007669"/>
    <property type="project" value="UniProtKB-EC"/>
</dbReference>
<accession>A0A3E0EI19</accession>
<dbReference type="Pfam" id="PF13361">
    <property type="entry name" value="UvrD_C"/>
    <property type="match status" value="1"/>
</dbReference>
<evidence type="ECO:0000259" key="14">
    <source>
        <dbReference type="PROSITE" id="PS51217"/>
    </source>
</evidence>
<dbReference type="Pfam" id="PF00580">
    <property type="entry name" value="UvrD-helicase"/>
    <property type="match status" value="1"/>
</dbReference>
<dbReference type="PROSITE" id="PS51198">
    <property type="entry name" value="UVRD_HELICASE_ATP_BIND"/>
    <property type="match status" value="1"/>
</dbReference>
<dbReference type="CDD" id="cd18807">
    <property type="entry name" value="SF1_C_UvrD"/>
    <property type="match status" value="1"/>
</dbReference>
<evidence type="ECO:0000256" key="12">
    <source>
        <dbReference type="PROSITE-ProRule" id="PRU00560"/>
    </source>
</evidence>